<comment type="caution">
    <text evidence="7">Lacks conserved residue(s) required for the propagation of feature annotation.</text>
</comment>
<keyword evidence="3 7" id="KW-0812">Transmembrane</keyword>
<comment type="similarity">
    <text evidence="7">Belongs to the PGAP3 family.</text>
</comment>
<dbReference type="Pfam" id="PF04080">
    <property type="entry name" value="Per1"/>
    <property type="match status" value="2"/>
</dbReference>
<evidence type="ECO:0000256" key="1">
    <source>
        <dbReference type="ARBA" id="ARBA00004127"/>
    </source>
</evidence>
<evidence type="ECO:0000256" key="5">
    <source>
        <dbReference type="ARBA" id="ARBA00022989"/>
    </source>
</evidence>
<evidence type="ECO:0000313" key="9">
    <source>
        <dbReference type="Proteomes" id="UP000287651"/>
    </source>
</evidence>
<feature type="transmembrane region" description="Helical" evidence="7">
    <location>
        <begin position="211"/>
        <end position="237"/>
    </location>
</feature>
<evidence type="ECO:0000256" key="6">
    <source>
        <dbReference type="ARBA" id="ARBA00023136"/>
    </source>
</evidence>
<feature type="signal peptide" evidence="7">
    <location>
        <begin position="1"/>
        <end position="22"/>
    </location>
</feature>
<keyword evidence="4 7" id="KW-0732">Signal</keyword>
<comment type="subcellular location">
    <subcellularLocation>
        <location evidence="1">Endomembrane system</location>
        <topology evidence="1">Multi-pass membrane protein</topology>
    </subcellularLocation>
    <subcellularLocation>
        <location evidence="7">Golgi apparatus membrane</location>
        <topology evidence="7">Multi-pass membrane protein</topology>
    </subcellularLocation>
</comment>
<sequence length="311" mass="36147">MGAGTWISLLIAFGCLFGALNASAGDADPLYRYDRFLVLSEQCWRDDTGIPIEVFVGPGSSFIMSLRPNFALHDMSLNTRNCVGQCEKTGDIEGQSIRHCQFQNDDVPLNSSWYMQEPLYLQWKQLNCRSDCRYYCMMQRENQRENLGQYPVKYHGKWPFKRVFIFQHVRESFSLDFPSIGQIHMQDQLSISQIWLCQPLTHICFPLFSNLFWYLAGWNMKVCLLMGVSQLLMWAIWGGVTRHPSRFKLWAVVFGCALAMLLEIYDFPPFHGYADAHALWHATTIPLTYLWWSFIKDDAKFRTSALVKKVK</sequence>
<gene>
    <name evidence="8" type="ORF">B296_00049427</name>
</gene>
<feature type="transmembrane region" description="Helical" evidence="7">
    <location>
        <begin position="249"/>
        <end position="265"/>
    </location>
</feature>
<dbReference type="AlphaFoldDB" id="A0A426YI18"/>
<evidence type="ECO:0000256" key="3">
    <source>
        <dbReference type="ARBA" id="ARBA00022692"/>
    </source>
</evidence>
<reference evidence="8 9" key="1">
    <citation type="journal article" date="2014" name="Agronomy (Basel)">
        <title>A Draft Genome Sequence for Ensete ventricosum, the Drought-Tolerant Tree Against Hunger.</title>
        <authorList>
            <person name="Harrison J."/>
            <person name="Moore K.A."/>
            <person name="Paszkiewicz K."/>
            <person name="Jones T."/>
            <person name="Grant M."/>
            <person name="Ambacheew D."/>
            <person name="Muzemil S."/>
            <person name="Studholme D.J."/>
        </authorList>
    </citation>
    <scope>NUCLEOTIDE SEQUENCE [LARGE SCALE GENOMIC DNA]</scope>
</reference>
<dbReference type="EMBL" id="AMZH03012256">
    <property type="protein sequence ID" value="RRT51378.1"/>
    <property type="molecule type" value="Genomic_DNA"/>
</dbReference>
<keyword evidence="5 7" id="KW-1133">Transmembrane helix</keyword>
<dbReference type="PANTHER" id="PTHR13148:SF0">
    <property type="entry name" value="POST-GPI ATTACHMENT TO PROTEINS FACTOR 3"/>
    <property type="match status" value="1"/>
</dbReference>
<dbReference type="GO" id="GO:0016788">
    <property type="term" value="F:hydrolase activity, acting on ester bonds"/>
    <property type="evidence" value="ECO:0007669"/>
    <property type="project" value="TreeGrafter"/>
</dbReference>
<keyword evidence="6 7" id="KW-0472">Membrane</keyword>
<organism evidence="8 9">
    <name type="scientific">Ensete ventricosum</name>
    <name type="common">Abyssinian banana</name>
    <name type="synonym">Musa ensete</name>
    <dbReference type="NCBI Taxonomy" id="4639"/>
    <lineage>
        <taxon>Eukaryota</taxon>
        <taxon>Viridiplantae</taxon>
        <taxon>Streptophyta</taxon>
        <taxon>Embryophyta</taxon>
        <taxon>Tracheophyta</taxon>
        <taxon>Spermatophyta</taxon>
        <taxon>Magnoliopsida</taxon>
        <taxon>Liliopsida</taxon>
        <taxon>Zingiberales</taxon>
        <taxon>Musaceae</taxon>
        <taxon>Ensete</taxon>
    </lineage>
</organism>
<comment type="function">
    <text evidence="7">Involved in the lipid remodeling steps of GPI-anchor maturation.</text>
</comment>
<dbReference type="GO" id="GO:0006506">
    <property type="term" value="P:GPI anchor biosynthetic process"/>
    <property type="evidence" value="ECO:0007669"/>
    <property type="project" value="UniProtKB-KW"/>
</dbReference>
<evidence type="ECO:0000256" key="2">
    <source>
        <dbReference type="ARBA" id="ARBA00022502"/>
    </source>
</evidence>
<proteinExistence type="inferred from homology"/>
<evidence type="ECO:0000256" key="4">
    <source>
        <dbReference type="ARBA" id="ARBA00022729"/>
    </source>
</evidence>
<accession>A0A426YI18</accession>
<dbReference type="PANTHER" id="PTHR13148">
    <property type="entry name" value="PER1-RELATED"/>
    <property type="match status" value="1"/>
</dbReference>
<evidence type="ECO:0000256" key="7">
    <source>
        <dbReference type="RuleBase" id="RU365066"/>
    </source>
</evidence>
<feature type="transmembrane region" description="Helical" evidence="7">
    <location>
        <begin position="277"/>
        <end position="295"/>
    </location>
</feature>
<dbReference type="GO" id="GO:0005789">
    <property type="term" value="C:endoplasmic reticulum membrane"/>
    <property type="evidence" value="ECO:0007669"/>
    <property type="project" value="TreeGrafter"/>
</dbReference>
<evidence type="ECO:0000313" key="8">
    <source>
        <dbReference type="EMBL" id="RRT51378.1"/>
    </source>
</evidence>
<protein>
    <recommendedName>
        <fullName evidence="7">Post-GPI attachment to proteins factor 3</fullName>
    </recommendedName>
</protein>
<name>A0A426YI18_ENSVE</name>
<keyword evidence="7" id="KW-0333">Golgi apparatus</keyword>
<dbReference type="GO" id="GO:0000139">
    <property type="term" value="C:Golgi membrane"/>
    <property type="evidence" value="ECO:0007669"/>
    <property type="project" value="UniProtKB-SubCell"/>
</dbReference>
<keyword evidence="2 7" id="KW-0337">GPI-anchor biosynthesis</keyword>
<feature type="chain" id="PRO_5018815194" description="Post-GPI attachment to proteins factor 3" evidence="7">
    <location>
        <begin position="23"/>
        <end position="311"/>
    </location>
</feature>
<dbReference type="Proteomes" id="UP000287651">
    <property type="component" value="Unassembled WGS sequence"/>
</dbReference>
<dbReference type="InterPro" id="IPR007217">
    <property type="entry name" value="Per1-like"/>
</dbReference>
<comment type="caution">
    <text evidence="8">The sequence shown here is derived from an EMBL/GenBank/DDBJ whole genome shotgun (WGS) entry which is preliminary data.</text>
</comment>